<evidence type="ECO:0000313" key="8">
    <source>
        <dbReference type="Proteomes" id="UP000633365"/>
    </source>
</evidence>
<keyword evidence="4 5" id="KW-0472">Membrane</keyword>
<dbReference type="SUPFAM" id="SSF141322">
    <property type="entry name" value="NfeD domain-like"/>
    <property type="match status" value="1"/>
</dbReference>
<evidence type="ECO:0000256" key="5">
    <source>
        <dbReference type="SAM" id="Phobius"/>
    </source>
</evidence>
<evidence type="ECO:0000256" key="2">
    <source>
        <dbReference type="ARBA" id="ARBA00022692"/>
    </source>
</evidence>
<comment type="subcellular location">
    <subcellularLocation>
        <location evidence="1">Membrane</location>
        <topology evidence="1">Multi-pass membrane protein</topology>
    </subcellularLocation>
</comment>
<keyword evidence="8" id="KW-1185">Reference proteome</keyword>
<dbReference type="Pfam" id="PF01957">
    <property type="entry name" value="NfeD"/>
    <property type="match status" value="1"/>
</dbReference>
<evidence type="ECO:0000256" key="4">
    <source>
        <dbReference type="ARBA" id="ARBA00023136"/>
    </source>
</evidence>
<dbReference type="EMBL" id="JAEQMG010000149">
    <property type="protein sequence ID" value="MBK6089733.1"/>
    <property type="molecule type" value="Genomic_DNA"/>
</dbReference>
<dbReference type="AlphaFoldDB" id="A0A935C6T2"/>
<dbReference type="InterPro" id="IPR002810">
    <property type="entry name" value="NfeD-like_C"/>
</dbReference>
<evidence type="ECO:0000256" key="3">
    <source>
        <dbReference type="ARBA" id="ARBA00022989"/>
    </source>
</evidence>
<feature type="transmembrane region" description="Helical" evidence="5">
    <location>
        <begin position="44"/>
        <end position="66"/>
    </location>
</feature>
<dbReference type="Proteomes" id="UP000633365">
    <property type="component" value="Unassembled WGS sequence"/>
</dbReference>
<evidence type="ECO:0000256" key="1">
    <source>
        <dbReference type="ARBA" id="ARBA00004141"/>
    </source>
</evidence>
<dbReference type="InterPro" id="IPR052165">
    <property type="entry name" value="Membrane_assoc_protease"/>
</dbReference>
<keyword evidence="3 5" id="KW-1133">Transmembrane helix</keyword>
<keyword evidence="2 5" id="KW-0812">Transmembrane</keyword>
<reference evidence="7" key="1">
    <citation type="submission" date="2021-01" db="EMBL/GenBank/DDBJ databases">
        <title>Genome public.</title>
        <authorList>
            <person name="Liu C."/>
            <person name="Sun Q."/>
        </authorList>
    </citation>
    <scope>NUCLEOTIDE SEQUENCE</scope>
    <source>
        <strain evidence="7">M6</strain>
    </source>
</reference>
<dbReference type="GO" id="GO:0005886">
    <property type="term" value="C:plasma membrane"/>
    <property type="evidence" value="ECO:0007669"/>
    <property type="project" value="TreeGrafter"/>
</dbReference>
<feature type="domain" description="NfeD-like C-terminal" evidence="6">
    <location>
        <begin position="79"/>
        <end position="139"/>
    </location>
</feature>
<comment type="caution">
    <text evidence="7">The sequence shown here is derived from an EMBL/GenBank/DDBJ whole genome shotgun (WGS) entry which is preliminary data.</text>
</comment>
<organism evidence="7 8">
    <name type="scientific">Ruminococcus difficilis</name>
    <dbReference type="NCBI Taxonomy" id="2763069"/>
    <lineage>
        <taxon>Bacteria</taxon>
        <taxon>Bacillati</taxon>
        <taxon>Bacillota</taxon>
        <taxon>Clostridia</taxon>
        <taxon>Eubacteriales</taxon>
        <taxon>Oscillospiraceae</taxon>
        <taxon>Ruminococcus</taxon>
    </lineage>
</organism>
<dbReference type="PANTHER" id="PTHR33507">
    <property type="entry name" value="INNER MEMBRANE PROTEIN YBBJ"/>
    <property type="match status" value="1"/>
</dbReference>
<accession>A0A935C6T2</accession>
<sequence>MTIIWLVIAVVMGVTEACTVQLVSVWFAIGSAAACITSLFTDQIYIQVIVFVVVTAIALAVTRPLVKKLKRKRPEATNADRYIGKSAVVVEAIDNDHAKGLVKVDNEKWTARSADGQLIEPGDRVVVTAIEGVKLIVSKV</sequence>
<evidence type="ECO:0000313" key="7">
    <source>
        <dbReference type="EMBL" id="MBK6089733.1"/>
    </source>
</evidence>
<gene>
    <name evidence="7" type="ORF">JKK62_13970</name>
</gene>
<protein>
    <submittedName>
        <fullName evidence="7">NfeD family protein</fullName>
    </submittedName>
</protein>
<dbReference type="Gene3D" id="2.40.50.140">
    <property type="entry name" value="Nucleic acid-binding proteins"/>
    <property type="match status" value="1"/>
</dbReference>
<dbReference type="InterPro" id="IPR012340">
    <property type="entry name" value="NA-bd_OB-fold"/>
</dbReference>
<name>A0A935C6T2_9FIRM</name>
<proteinExistence type="predicted"/>
<dbReference type="PANTHER" id="PTHR33507:SF3">
    <property type="entry name" value="INNER MEMBRANE PROTEIN YBBJ"/>
    <property type="match status" value="1"/>
</dbReference>
<evidence type="ECO:0000259" key="6">
    <source>
        <dbReference type="Pfam" id="PF01957"/>
    </source>
</evidence>